<dbReference type="GO" id="GO:0016226">
    <property type="term" value="P:iron-sulfur cluster assembly"/>
    <property type="evidence" value="ECO:0007669"/>
    <property type="project" value="InterPro"/>
</dbReference>
<dbReference type="GO" id="GO:0005506">
    <property type="term" value="F:iron ion binding"/>
    <property type="evidence" value="ECO:0007669"/>
    <property type="project" value="InterPro"/>
</dbReference>
<accession>X1SZY4</accession>
<evidence type="ECO:0000313" key="2">
    <source>
        <dbReference type="EMBL" id="GAI98478.1"/>
    </source>
</evidence>
<feature type="domain" description="NIF system FeS cluster assembly NifU N-terminal" evidence="1">
    <location>
        <begin position="3"/>
        <end position="46"/>
    </location>
</feature>
<reference evidence="2" key="1">
    <citation type="journal article" date="2014" name="Front. Microbiol.">
        <title>High frequency of phylogenetically diverse reductive dehalogenase-homologous genes in deep subseafloor sedimentary metagenomes.</title>
        <authorList>
            <person name="Kawai M."/>
            <person name="Futagami T."/>
            <person name="Toyoda A."/>
            <person name="Takaki Y."/>
            <person name="Nishi S."/>
            <person name="Hori S."/>
            <person name="Arai W."/>
            <person name="Tsubouchi T."/>
            <person name="Morono Y."/>
            <person name="Uchiyama I."/>
            <person name="Ito T."/>
            <person name="Fujiyama A."/>
            <person name="Inagaki F."/>
            <person name="Takami H."/>
        </authorList>
    </citation>
    <scope>NUCLEOTIDE SEQUENCE</scope>
    <source>
        <strain evidence="2">Expedition CK06-06</strain>
    </source>
</reference>
<feature type="non-terminal residue" evidence="2">
    <location>
        <position position="1"/>
    </location>
</feature>
<comment type="caution">
    <text evidence="2">The sequence shown here is derived from an EMBL/GenBank/DDBJ whole genome shotgun (WGS) entry which is preliminary data.</text>
</comment>
<evidence type="ECO:0000259" key="1">
    <source>
        <dbReference type="Pfam" id="PF01592"/>
    </source>
</evidence>
<dbReference type="EMBL" id="BARW01022353">
    <property type="protein sequence ID" value="GAI98478.1"/>
    <property type="molecule type" value="Genomic_DNA"/>
</dbReference>
<name>X1SZY4_9ZZZZ</name>
<dbReference type="InterPro" id="IPR002871">
    <property type="entry name" value="NIF_FeS_clus_asmbl_NifU_N"/>
</dbReference>
<gene>
    <name evidence="2" type="ORF">S12H4_37334</name>
</gene>
<dbReference type="Gene3D" id="3.90.1010.10">
    <property type="match status" value="1"/>
</dbReference>
<sequence length="57" mass="6639">PFREAFKITKEIILKQLGGLPDESIHCALLASDTLRAALTDYVQSRNEPWRRLYKKH</sequence>
<protein>
    <recommendedName>
        <fullName evidence="1">NIF system FeS cluster assembly NifU N-terminal domain-containing protein</fullName>
    </recommendedName>
</protein>
<proteinExistence type="predicted"/>
<dbReference type="AlphaFoldDB" id="X1SZY4"/>
<dbReference type="GO" id="GO:0051536">
    <property type="term" value="F:iron-sulfur cluster binding"/>
    <property type="evidence" value="ECO:0007669"/>
    <property type="project" value="InterPro"/>
</dbReference>
<dbReference type="SUPFAM" id="SSF82649">
    <property type="entry name" value="SufE/NifU"/>
    <property type="match status" value="1"/>
</dbReference>
<dbReference type="Pfam" id="PF01592">
    <property type="entry name" value="NifU_N"/>
    <property type="match status" value="1"/>
</dbReference>
<organism evidence="2">
    <name type="scientific">marine sediment metagenome</name>
    <dbReference type="NCBI Taxonomy" id="412755"/>
    <lineage>
        <taxon>unclassified sequences</taxon>
        <taxon>metagenomes</taxon>
        <taxon>ecological metagenomes</taxon>
    </lineage>
</organism>